<evidence type="ECO:0000256" key="1">
    <source>
        <dbReference type="SAM" id="Coils"/>
    </source>
</evidence>
<proteinExistence type="predicted"/>
<evidence type="ECO:0000313" key="4">
    <source>
        <dbReference type="Proteomes" id="UP001152795"/>
    </source>
</evidence>
<feature type="region of interest" description="Disordered" evidence="2">
    <location>
        <begin position="1"/>
        <end position="53"/>
    </location>
</feature>
<reference evidence="3" key="1">
    <citation type="submission" date="2020-04" db="EMBL/GenBank/DDBJ databases">
        <authorList>
            <person name="Alioto T."/>
            <person name="Alioto T."/>
            <person name="Gomez Garrido J."/>
        </authorList>
    </citation>
    <scope>NUCLEOTIDE SEQUENCE</scope>
    <source>
        <strain evidence="3">A484AB</strain>
    </source>
</reference>
<dbReference type="PANTHER" id="PTHR11505">
    <property type="entry name" value="L1 TRANSPOSABLE ELEMENT-RELATED"/>
    <property type="match status" value="1"/>
</dbReference>
<feature type="compositionally biased region" description="Polar residues" evidence="2">
    <location>
        <begin position="8"/>
        <end position="25"/>
    </location>
</feature>
<evidence type="ECO:0000313" key="3">
    <source>
        <dbReference type="EMBL" id="CAB4033649.1"/>
    </source>
</evidence>
<evidence type="ECO:0000256" key="2">
    <source>
        <dbReference type="SAM" id="MobiDB-lite"/>
    </source>
</evidence>
<dbReference type="Proteomes" id="UP001152795">
    <property type="component" value="Unassembled WGS sequence"/>
</dbReference>
<dbReference type="InterPro" id="IPR004244">
    <property type="entry name" value="Transposase_22"/>
</dbReference>
<keyword evidence="4" id="KW-1185">Reference proteome</keyword>
<feature type="coiled-coil region" evidence="1">
    <location>
        <begin position="76"/>
        <end position="145"/>
    </location>
</feature>
<name>A0A6S7LKG0_PARCT</name>
<sequence length="296" mass="35155">MLTRQHALKSSRQIESKSTLNNPANETAKMKSAKSKSTPSKSPGKSEEKRLDHEKLDEIYEMIRTVMAKLDKIKNLDEIKNRIVCVEQDFKQMKSSLEFVHAEVEDLKEQVENAKNSEEENRNRIVELEEANRRLHESVIDLKARSMRDNLLFFNVEEEEKENTDEKIFQILEEKLEIPDARNKIKIDRTHRVGRKRNAQRKPKAIVVKFNYFRDREFIRQNARKLRGTRIGIAEQFAEEIEDIRQTLYPGMKKAKAAKQRVRMVRDKLFINGVEFKPQAHQHFQYYNSFELILYY</sequence>
<organism evidence="3 4">
    <name type="scientific">Paramuricea clavata</name>
    <name type="common">Red gorgonian</name>
    <name type="synonym">Violescent sea-whip</name>
    <dbReference type="NCBI Taxonomy" id="317549"/>
    <lineage>
        <taxon>Eukaryota</taxon>
        <taxon>Metazoa</taxon>
        <taxon>Cnidaria</taxon>
        <taxon>Anthozoa</taxon>
        <taxon>Octocorallia</taxon>
        <taxon>Malacalcyonacea</taxon>
        <taxon>Plexauridae</taxon>
        <taxon>Paramuricea</taxon>
    </lineage>
</organism>
<dbReference type="EMBL" id="CACRXK020019427">
    <property type="protein sequence ID" value="CAB4033649.1"/>
    <property type="molecule type" value="Genomic_DNA"/>
</dbReference>
<keyword evidence="1" id="KW-0175">Coiled coil</keyword>
<comment type="caution">
    <text evidence="3">The sequence shown here is derived from an EMBL/GenBank/DDBJ whole genome shotgun (WGS) entry which is preliminary data.</text>
</comment>
<accession>A0A6S7LKG0</accession>
<dbReference type="OrthoDB" id="5988707at2759"/>
<dbReference type="Gene3D" id="3.30.70.1820">
    <property type="entry name" value="L1 transposable element, RRM domain"/>
    <property type="match status" value="1"/>
</dbReference>
<protein>
    <submittedName>
        <fullName evidence="3">Uncharacterized protein</fullName>
    </submittedName>
</protein>
<gene>
    <name evidence="3" type="ORF">PACLA_8A066465</name>
</gene>
<feature type="compositionally biased region" description="Basic and acidic residues" evidence="2">
    <location>
        <begin position="44"/>
        <end position="53"/>
    </location>
</feature>
<dbReference type="AlphaFoldDB" id="A0A6S7LKG0"/>